<reference evidence="2" key="1">
    <citation type="submission" date="2017-02" db="UniProtKB">
        <authorList>
            <consortium name="WormBaseParasite"/>
        </authorList>
    </citation>
    <scope>IDENTIFICATION</scope>
</reference>
<dbReference type="WBParaSite" id="SPAL_0001404050.1">
    <property type="protein sequence ID" value="SPAL_0001404050.1"/>
    <property type="gene ID" value="SPAL_0001404050"/>
</dbReference>
<evidence type="ECO:0000313" key="1">
    <source>
        <dbReference type="Proteomes" id="UP000046392"/>
    </source>
</evidence>
<proteinExistence type="predicted"/>
<protein>
    <submittedName>
        <fullName evidence="2">Uncharacterized protein</fullName>
    </submittedName>
</protein>
<accession>A0A0N5C7Y0</accession>
<dbReference type="AlphaFoldDB" id="A0A0N5C7Y0"/>
<evidence type="ECO:0000313" key="2">
    <source>
        <dbReference type="WBParaSite" id="SPAL_0001404050.1"/>
    </source>
</evidence>
<organism evidence="1 2">
    <name type="scientific">Strongyloides papillosus</name>
    <name type="common">Intestinal threadworm</name>
    <dbReference type="NCBI Taxonomy" id="174720"/>
    <lineage>
        <taxon>Eukaryota</taxon>
        <taxon>Metazoa</taxon>
        <taxon>Ecdysozoa</taxon>
        <taxon>Nematoda</taxon>
        <taxon>Chromadorea</taxon>
        <taxon>Rhabditida</taxon>
        <taxon>Tylenchina</taxon>
        <taxon>Panagrolaimomorpha</taxon>
        <taxon>Strongyloidoidea</taxon>
        <taxon>Strongyloididae</taxon>
        <taxon>Strongyloides</taxon>
    </lineage>
</organism>
<sequence length="76" mass="9133">MNILKILFINYSVLKQTSKYLYTRLIKIFEIKKTLISTKVKVKNICLSIVYMQFYQSKKIYPLTNENMDTTLKKFL</sequence>
<keyword evidence="1" id="KW-1185">Reference proteome</keyword>
<name>A0A0N5C7Y0_STREA</name>
<dbReference type="Proteomes" id="UP000046392">
    <property type="component" value="Unplaced"/>
</dbReference>